<organism evidence="2 3">
    <name type="scientific">Paxillus rubicundulus Ve08.2h10</name>
    <dbReference type="NCBI Taxonomy" id="930991"/>
    <lineage>
        <taxon>Eukaryota</taxon>
        <taxon>Fungi</taxon>
        <taxon>Dikarya</taxon>
        <taxon>Basidiomycota</taxon>
        <taxon>Agaricomycotina</taxon>
        <taxon>Agaricomycetes</taxon>
        <taxon>Agaricomycetidae</taxon>
        <taxon>Boletales</taxon>
        <taxon>Paxilineae</taxon>
        <taxon>Paxillaceae</taxon>
        <taxon>Paxillus</taxon>
    </lineage>
</organism>
<gene>
    <name evidence="2" type="ORF">PAXRUDRAFT_152414</name>
</gene>
<dbReference type="Pfam" id="PF14214">
    <property type="entry name" value="Helitron_like_N"/>
    <property type="match status" value="1"/>
</dbReference>
<evidence type="ECO:0000313" key="2">
    <source>
        <dbReference type="EMBL" id="KIK87389.1"/>
    </source>
</evidence>
<dbReference type="InParanoid" id="A0A0D0DT51"/>
<keyword evidence="3" id="KW-1185">Reference proteome</keyword>
<dbReference type="HOGENOM" id="CLU_1876275_0_0_1"/>
<reference evidence="3" key="2">
    <citation type="submission" date="2015-01" db="EMBL/GenBank/DDBJ databases">
        <title>Evolutionary Origins and Diversification of the Mycorrhizal Mutualists.</title>
        <authorList>
            <consortium name="DOE Joint Genome Institute"/>
            <consortium name="Mycorrhizal Genomics Consortium"/>
            <person name="Kohler A."/>
            <person name="Kuo A."/>
            <person name="Nagy L.G."/>
            <person name="Floudas D."/>
            <person name="Copeland A."/>
            <person name="Barry K.W."/>
            <person name="Cichocki N."/>
            <person name="Veneault-Fourrey C."/>
            <person name="LaButti K."/>
            <person name="Lindquist E.A."/>
            <person name="Lipzen A."/>
            <person name="Lundell T."/>
            <person name="Morin E."/>
            <person name="Murat C."/>
            <person name="Riley R."/>
            <person name="Ohm R."/>
            <person name="Sun H."/>
            <person name="Tunlid A."/>
            <person name="Henrissat B."/>
            <person name="Grigoriev I.V."/>
            <person name="Hibbett D.S."/>
            <person name="Martin F."/>
        </authorList>
    </citation>
    <scope>NUCLEOTIDE SEQUENCE [LARGE SCALE GENOMIC DNA]</scope>
    <source>
        <strain evidence="3">Ve08.2h10</strain>
    </source>
</reference>
<dbReference type="EMBL" id="KN825545">
    <property type="protein sequence ID" value="KIK87389.1"/>
    <property type="molecule type" value="Genomic_DNA"/>
</dbReference>
<sequence>LAFDQQIGTFLMTVICYNQGMGVYGNCKAYYGTVEVQGRGTLHCHMLLWIASNPSPQALHNMLNGDPGYKQSSFEWMESVISCQLPRMTDVQIEWSVEDINHPTCDVHEVDPQLECPPQVDFKARSL</sequence>
<dbReference type="OrthoDB" id="3267861at2759"/>
<dbReference type="InterPro" id="IPR025476">
    <property type="entry name" value="Helitron_helicase-like"/>
</dbReference>
<feature type="domain" description="Helitron helicase-like" evidence="1">
    <location>
        <begin position="3"/>
        <end position="48"/>
    </location>
</feature>
<accession>A0A0D0DT51</accession>
<evidence type="ECO:0000313" key="3">
    <source>
        <dbReference type="Proteomes" id="UP000054538"/>
    </source>
</evidence>
<evidence type="ECO:0000259" key="1">
    <source>
        <dbReference type="Pfam" id="PF14214"/>
    </source>
</evidence>
<name>A0A0D0DT51_9AGAM</name>
<proteinExistence type="predicted"/>
<protein>
    <recommendedName>
        <fullName evidence="1">Helitron helicase-like domain-containing protein</fullName>
    </recommendedName>
</protein>
<dbReference type="AlphaFoldDB" id="A0A0D0DT51"/>
<feature type="non-terminal residue" evidence="2">
    <location>
        <position position="1"/>
    </location>
</feature>
<reference evidence="2 3" key="1">
    <citation type="submission" date="2014-04" db="EMBL/GenBank/DDBJ databases">
        <authorList>
            <consortium name="DOE Joint Genome Institute"/>
            <person name="Kuo A."/>
            <person name="Kohler A."/>
            <person name="Jargeat P."/>
            <person name="Nagy L.G."/>
            <person name="Floudas D."/>
            <person name="Copeland A."/>
            <person name="Barry K.W."/>
            <person name="Cichocki N."/>
            <person name="Veneault-Fourrey C."/>
            <person name="LaButti K."/>
            <person name="Lindquist E.A."/>
            <person name="Lipzen A."/>
            <person name="Lundell T."/>
            <person name="Morin E."/>
            <person name="Murat C."/>
            <person name="Sun H."/>
            <person name="Tunlid A."/>
            <person name="Henrissat B."/>
            <person name="Grigoriev I.V."/>
            <person name="Hibbett D.S."/>
            <person name="Martin F."/>
            <person name="Nordberg H.P."/>
            <person name="Cantor M.N."/>
            <person name="Hua S.X."/>
        </authorList>
    </citation>
    <scope>NUCLEOTIDE SEQUENCE [LARGE SCALE GENOMIC DNA]</scope>
    <source>
        <strain evidence="2 3">Ve08.2h10</strain>
    </source>
</reference>
<dbReference type="Proteomes" id="UP000054538">
    <property type="component" value="Unassembled WGS sequence"/>
</dbReference>